<organism evidence="1 2">
    <name type="scientific">Cricetulus griseus</name>
    <name type="common">Chinese hamster</name>
    <name type="synonym">Cricetulus barabensis griseus</name>
    <dbReference type="NCBI Taxonomy" id="10029"/>
    <lineage>
        <taxon>Eukaryota</taxon>
        <taxon>Metazoa</taxon>
        <taxon>Chordata</taxon>
        <taxon>Craniata</taxon>
        <taxon>Vertebrata</taxon>
        <taxon>Euteleostomi</taxon>
        <taxon>Mammalia</taxon>
        <taxon>Eutheria</taxon>
        <taxon>Euarchontoglires</taxon>
        <taxon>Glires</taxon>
        <taxon>Rodentia</taxon>
        <taxon>Myomorpha</taxon>
        <taxon>Muroidea</taxon>
        <taxon>Cricetidae</taxon>
        <taxon>Cricetinae</taxon>
        <taxon>Cricetulus</taxon>
    </lineage>
</organism>
<evidence type="ECO:0000313" key="1">
    <source>
        <dbReference type="EMBL" id="EGV92999.1"/>
    </source>
</evidence>
<name>G3HFN3_CRIGR</name>
<reference evidence="2" key="1">
    <citation type="journal article" date="2011" name="Nat. Biotechnol.">
        <title>The genomic sequence of the Chinese hamster ovary (CHO)-K1 cell line.</title>
        <authorList>
            <person name="Xu X."/>
            <person name="Nagarajan H."/>
            <person name="Lewis N.E."/>
            <person name="Pan S."/>
            <person name="Cai Z."/>
            <person name="Liu X."/>
            <person name="Chen W."/>
            <person name="Xie M."/>
            <person name="Wang W."/>
            <person name="Hammond S."/>
            <person name="Andersen M.R."/>
            <person name="Neff N."/>
            <person name="Passarelli B."/>
            <person name="Koh W."/>
            <person name="Fan H.C."/>
            <person name="Wang J."/>
            <person name="Gui Y."/>
            <person name="Lee K.H."/>
            <person name="Betenbaugh M.J."/>
            <person name="Quake S.R."/>
            <person name="Famili I."/>
            <person name="Palsson B.O."/>
            <person name="Wang J."/>
        </authorList>
    </citation>
    <scope>NUCLEOTIDE SEQUENCE [LARGE SCALE GENOMIC DNA]</scope>
    <source>
        <strain evidence="2">CHO K1 cell line</strain>
    </source>
</reference>
<dbReference type="InParanoid" id="G3HFN3"/>
<accession>G3HFN3</accession>
<evidence type="ECO:0000313" key="2">
    <source>
        <dbReference type="Proteomes" id="UP000001075"/>
    </source>
</evidence>
<dbReference type="AlphaFoldDB" id="G3HFN3"/>
<sequence>MGFLKPQCLSLSSCCLWIQMYNSQLLLQHHVCLNATMLLTTMMKGAGLGLSTAILSSGSVLPAG</sequence>
<proteinExistence type="predicted"/>
<dbReference type="Proteomes" id="UP000001075">
    <property type="component" value="Unassembled WGS sequence"/>
</dbReference>
<gene>
    <name evidence="1" type="ORF">I79_009396</name>
</gene>
<dbReference type="EMBL" id="JH000332">
    <property type="protein sequence ID" value="EGV92999.1"/>
    <property type="molecule type" value="Genomic_DNA"/>
</dbReference>
<protein>
    <submittedName>
        <fullName evidence="1">Uncharacterized protein</fullName>
    </submittedName>
</protein>